<dbReference type="Proteomes" id="UP001206925">
    <property type="component" value="Unassembled WGS sequence"/>
</dbReference>
<evidence type="ECO:0000256" key="1">
    <source>
        <dbReference type="SAM" id="MobiDB-lite"/>
    </source>
</evidence>
<sequence>RGRRRAAISATLAHRKKKKRGRSKLFKSCFRSFANDERPFLNHNNNSDSRSRLGEEDDVGVQDVNYERSSSNRSVPRLLKAVLFDPVMVKKIFSSSKSSTISYTNNTICKQLDDSNASCIESTDIEDSSSSRCSTLLSSSSRATIYGRIYAILCTSIWFYMVPGRRVTRVNSVTNSSKVIDTESEQYKKRVIMADSGQYLVKYLNKLTRITVRQKSFCY</sequence>
<dbReference type="InterPro" id="IPR040411">
    <property type="entry name" value="At5g23160-like"/>
</dbReference>
<gene>
    <name evidence="2" type="ORF">M8C21_011963</name>
</gene>
<organism evidence="2 3">
    <name type="scientific">Ambrosia artemisiifolia</name>
    <name type="common">Common ragweed</name>
    <dbReference type="NCBI Taxonomy" id="4212"/>
    <lineage>
        <taxon>Eukaryota</taxon>
        <taxon>Viridiplantae</taxon>
        <taxon>Streptophyta</taxon>
        <taxon>Embryophyta</taxon>
        <taxon>Tracheophyta</taxon>
        <taxon>Spermatophyta</taxon>
        <taxon>Magnoliopsida</taxon>
        <taxon>eudicotyledons</taxon>
        <taxon>Gunneridae</taxon>
        <taxon>Pentapetalae</taxon>
        <taxon>asterids</taxon>
        <taxon>campanulids</taxon>
        <taxon>Asterales</taxon>
        <taxon>Asteraceae</taxon>
        <taxon>Asteroideae</taxon>
        <taxon>Heliantheae alliance</taxon>
        <taxon>Heliantheae</taxon>
        <taxon>Ambrosia</taxon>
    </lineage>
</organism>
<dbReference type="EMBL" id="JAMZMK010008956">
    <property type="protein sequence ID" value="KAI7737788.1"/>
    <property type="molecule type" value="Genomic_DNA"/>
</dbReference>
<feature type="non-terminal residue" evidence="2">
    <location>
        <position position="1"/>
    </location>
</feature>
<dbReference type="PANTHER" id="PTHR34379">
    <property type="entry name" value="OS07G0553800 PROTEIN"/>
    <property type="match status" value="1"/>
</dbReference>
<evidence type="ECO:0000313" key="3">
    <source>
        <dbReference type="Proteomes" id="UP001206925"/>
    </source>
</evidence>
<accession>A0AAD5GF40</accession>
<evidence type="ECO:0000313" key="2">
    <source>
        <dbReference type="EMBL" id="KAI7737788.1"/>
    </source>
</evidence>
<dbReference type="PANTHER" id="PTHR34379:SF6">
    <property type="entry name" value="PROTEIN 3F"/>
    <property type="match status" value="1"/>
</dbReference>
<proteinExistence type="predicted"/>
<reference evidence="2" key="1">
    <citation type="submission" date="2022-06" db="EMBL/GenBank/DDBJ databases">
        <title>Uncovering the hologenomic basis of an extraordinary plant invasion.</title>
        <authorList>
            <person name="Bieker V.C."/>
            <person name="Martin M.D."/>
            <person name="Gilbert T."/>
            <person name="Hodgins K."/>
            <person name="Battlay P."/>
            <person name="Petersen B."/>
            <person name="Wilson J."/>
        </authorList>
    </citation>
    <scope>NUCLEOTIDE SEQUENCE</scope>
    <source>
        <strain evidence="2">AA19_3_7</strain>
        <tissue evidence="2">Leaf</tissue>
    </source>
</reference>
<protein>
    <submittedName>
        <fullName evidence="2">Uncharacterized protein</fullName>
    </submittedName>
</protein>
<dbReference type="AlphaFoldDB" id="A0AAD5GF40"/>
<name>A0AAD5GF40_AMBAR</name>
<comment type="caution">
    <text evidence="2">The sequence shown here is derived from an EMBL/GenBank/DDBJ whole genome shotgun (WGS) entry which is preliminary data.</text>
</comment>
<feature type="region of interest" description="Disordered" evidence="1">
    <location>
        <begin position="40"/>
        <end position="59"/>
    </location>
</feature>
<keyword evidence="3" id="KW-1185">Reference proteome</keyword>